<evidence type="ECO:0000313" key="1">
    <source>
        <dbReference type="EMBL" id="AEF16168.1"/>
    </source>
</evidence>
<dbReference type="Proteomes" id="UP000007239">
    <property type="component" value="Chromosome"/>
</dbReference>
<reference evidence="1" key="1">
    <citation type="submission" date="2011-05" db="EMBL/GenBank/DDBJ databases">
        <title>Complete sequence of Thermoanaerobacterium xylanolyticum LX-11.</title>
        <authorList>
            <consortium name="US DOE Joint Genome Institute"/>
            <person name="Lucas S."/>
            <person name="Han J."/>
            <person name="Lapidus A."/>
            <person name="Cheng J.-F."/>
            <person name="Goodwin L."/>
            <person name="Pitluck S."/>
            <person name="Peters L."/>
            <person name="Mikhailova N."/>
            <person name="Lu M."/>
            <person name="Han C."/>
            <person name="Tapia R."/>
            <person name="Land M."/>
            <person name="Hauser L."/>
            <person name="Kyrpides N."/>
            <person name="Ivanova N."/>
            <person name="Pagani I."/>
            <person name="Hemme C."/>
            <person name="Woyke T."/>
        </authorList>
    </citation>
    <scope>NUCLEOTIDE SEQUENCE</scope>
    <source>
        <strain evidence="1">LX-11</strain>
    </source>
</reference>
<organism evidence="1 2">
    <name type="scientific">Thermoanaerobacterium xylanolyticum (strain ATCC 49914 / DSM 7097 / LX-11)</name>
    <dbReference type="NCBI Taxonomy" id="858215"/>
    <lineage>
        <taxon>Bacteria</taxon>
        <taxon>Bacillati</taxon>
        <taxon>Bacillota</taxon>
        <taxon>Clostridia</taxon>
        <taxon>Thermoanaerobacterales</taxon>
        <taxon>Thermoanaerobacteraceae</taxon>
        <taxon>Thermoanaerobacterium</taxon>
    </lineage>
</organism>
<dbReference type="EMBL" id="CP002739">
    <property type="protein sequence ID" value="AEF16168.1"/>
    <property type="molecule type" value="Genomic_DNA"/>
</dbReference>
<sequence>MEKLHKKHADIAEEIIPLLFLWDKLQKNIEILLNNKQN</sequence>
<evidence type="ECO:0000313" key="2">
    <source>
        <dbReference type="Proteomes" id="UP000007239"/>
    </source>
</evidence>
<name>F6BF90_THEXL</name>
<keyword evidence="2" id="KW-1185">Reference proteome</keyword>
<dbReference type="AlphaFoldDB" id="F6BF90"/>
<accession>F6BF90</accession>
<gene>
    <name evidence="1" type="ordered locus">Thexy_0105</name>
</gene>
<protein>
    <submittedName>
        <fullName evidence="1">Uncharacterized protein</fullName>
    </submittedName>
</protein>
<dbReference type="KEGG" id="txy:Thexy_0105"/>
<dbReference type="STRING" id="858215.Thexy_0105"/>
<proteinExistence type="predicted"/>
<dbReference type="HOGENOM" id="CLU_3334184_0_0_9"/>